<dbReference type="EMBL" id="CM056805">
    <property type="protein sequence ID" value="KAJ8707298.1"/>
    <property type="molecule type" value="Genomic_DNA"/>
</dbReference>
<dbReference type="Proteomes" id="UP001231649">
    <property type="component" value="Chromosome 29"/>
</dbReference>
<protein>
    <submittedName>
        <fullName evidence="1">Uncharacterized protein</fullName>
    </submittedName>
</protein>
<accession>A0ACC2Q3X6</accession>
<proteinExistence type="predicted"/>
<organism evidence="1 2">
    <name type="scientific">Mythimna loreyi</name>
    <dbReference type="NCBI Taxonomy" id="667449"/>
    <lineage>
        <taxon>Eukaryota</taxon>
        <taxon>Metazoa</taxon>
        <taxon>Ecdysozoa</taxon>
        <taxon>Arthropoda</taxon>
        <taxon>Hexapoda</taxon>
        <taxon>Insecta</taxon>
        <taxon>Pterygota</taxon>
        <taxon>Neoptera</taxon>
        <taxon>Endopterygota</taxon>
        <taxon>Lepidoptera</taxon>
        <taxon>Glossata</taxon>
        <taxon>Ditrysia</taxon>
        <taxon>Noctuoidea</taxon>
        <taxon>Noctuidae</taxon>
        <taxon>Noctuinae</taxon>
        <taxon>Hadenini</taxon>
        <taxon>Mythimna</taxon>
    </lineage>
</organism>
<gene>
    <name evidence="1" type="ORF">PYW08_011432</name>
</gene>
<reference evidence="1" key="1">
    <citation type="submission" date="2023-03" db="EMBL/GenBank/DDBJ databases">
        <title>Chromosome-level genomes of two armyworms, Mythimna separata and Mythimna loreyi, provide insights into the biosynthesis and reception of sex pheromones.</title>
        <authorList>
            <person name="Zhao H."/>
        </authorList>
    </citation>
    <scope>NUCLEOTIDE SEQUENCE</scope>
    <source>
        <strain evidence="1">BeijingLab</strain>
    </source>
</reference>
<comment type="caution">
    <text evidence="1">The sequence shown here is derived from an EMBL/GenBank/DDBJ whole genome shotgun (WGS) entry which is preliminary data.</text>
</comment>
<evidence type="ECO:0000313" key="2">
    <source>
        <dbReference type="Proteomes" id="UP001231649"/>
    </source>
</evidence>
<sequence length="285" mass="33207">MFVRHVRSHRINLELKCEYCDFKLANRDQYIVHINEHKLDYECSVCGEFFHDRSVLNTHTYMYISKHQAPRHEPNRVTVPIFPCKICGMSFATSQLLSQHELIHRKGTHGCDQCGNTFEHKSSLDAHKYIEHNVSSFVCELCRKPFSTFSEFKAHEEDHEKPYKCSQCTRRFRHANHRQSHMHQHANETPYTCKICNVSFKTRSVCTRHERRHSTPYYSPLSNVFSTRSTEMAAQDHASSRTNAQRLQDSILEDWSELVSANDNGKDELSDTKTGKPGDTNGKKK</sequence>
<keyword evidence="2" id="KW-1185">Reference proteome</keyword>
<evidence type="ECO:0000313" key="1">
    <source>
        <dbReference type="EMBL" id="KAJ8707298.1"/>
    </source>
</evidence>
<name>A0ACC2Q3X6_9NEOP</name>